<feature type="compositionally biased region" description="Pro residues" evidence="1">
    <location>
        <begin position="87"/>
        <end position="102"/>
    </location>
</feature>
<keyword evidence="3" id="KW-1185">Reference proteome</keyword>
<dbReference type="PANTHER" id="PTHR31798">
    <property type="entry name" value="HYDROXYPROLINE-RICH GLYCOPROTEIN-LIKE"/>
    <property type="match status" value="1"/>
</dbReference>
<evidence type="ECO:0008006" key="4">
    <source>
        <dbReference type="Google" id="ProtNLM"/>
    </source>
</evidence>
<sequence>MESGGEITPVQNSTADTLNAAAAAIASSAGSRRRTQSPVPQRRNWAARLSMYFCFGSPKNGRRINHSALFPEPTPQGTNGVAGEIPNHPPPPLLPFVAPPSSPASFQESEPSSVAQSPSTGAPPFPPLSPNSPSSIGPPSIFAIGPYAHETELVSPPVFSSAFTTEPSTAPFTPPESVHLTTTPSSPEVPYAMLLTSVNNGNNGETGDLESYPYCPDSPIDHLVYPSSGYSGHMRSGSSVLDSHMTEAVPVTDFSARLQHNDHAMDRRASVGLTVEDVARCLEKKIANPGDSVSASFRLAPTTSSGNNKRESNDTRVGLYIDETYHDLPEKARRSLSLRLNKEFNFNIDDCTTVDPSVGSNWWANDKVTGITAEPEKK</sequence>
<dbReference type="AlphaFoldDB" id="A0A8T0PRK3"/>
<evidence type="ECO:0000256" key="1">
    <source>
        <dbReference type="SAM" id="MobiDB-lite"/>
    </source>
</evidence>
<protein>
    <recommendedName>
        <fullName evidence="4">Hydroxyproline-rich glycoprotein family protein</fullName>
    </recommendedName>
</protein>
<name>A0A8T0PRK3_PANVG</name>
<dbReference type="PANTHER" id="PTHR31798:SF10">
    <property type="entry name" value="OS02G0822000 PROTEIN"/>
    <property type="match status" value="1"/>
</dbReference>
<comment type="caution">
    <text evidence="2">The sequence shown here is derived from an EMBL/GenBank/DDBJ whole genome shotgun (WGS) entry which is preliminary data.</text>
</comment>
<feature type="region of interest" description="Disordered" evidence="1">
    <location>
        <begin position="65"/>
        <end position="136"/>
    </location>
</feature>
<dbReference type="Proteomes" id="UP000823388">
    <property type="component" value="Chromosome 8K"/>
</dbReference>
<accession>A0A8T0PRK3</accession>
<dbReference type="InterPro" id="IPR040420">
    <property type="entry name" value="At1g76660-like"/>
</dbReference>
<feature type="compositionally biased region" description="Pro residues" evidence="1">
    <location>
        <begin position="121"/>
        <end position="130"/>
    </location>
</feature>
<reference evidence="2" key="1">
    <citation type="submission" date="2020-05" db="EMBL/GenBank/DDBJ databases">
        <title>WGS assembly of Panicum virgatum.</title>
        <authorList>
            <person name="Lovell J.T."/>
            <person name="Jenkins J."/>
            <person name="Shu S."/>
            <person name="Juenger T.E."/>
            <person name="Schmutz J."/>
        </authorList>
    </citation>
    <scope>NUCLEOTIDE SEQUENCE</scope>
    <source>
        <strain evidence="2">AP13</strain>
    </source>
</reference>
<evidence type="ECO:0000313" key="3">
    <source>
        <dbReference type="Proteomes" id="UP000823388"/>
    </source>
</evidence>
<dbReference type="EMBL" id="CM029051">
    <property type="protein sequence ID" value="KAG2563735.1"/>
    <property type="molecule type" value="Genomic_DNA"/>
</dbReference>
<evidence type="ECO:0000313" key="2">
    <source>
        <dbReference type="EMBL" id="KAG2563735.1"/>
    </source>
</evidence>
<organism evidence="2 3">
    <name type="scientific">Panicum virgatum</name>
    <name type="common">Blackwell switchgrass</name>
    <dbReference type="NCBI Taxonomy" id="38727"/>
    <lineage>
        <taxon>Eukaryota</taxon>
        <taxon>Viridiplantae</taxon>
        <taxon>Streptophyta</taxon>
        <taxon>Embryophyta</taxon>
        <taxon>Tracheophyta</taxon>
        <taxon>Spermatophyta</taxon>
        <taxon>Magnoliopsida</taxon>
        <taxon>Liliopsida</taxon>
        <taxon>Poales</taxon>
        <taxon>Poaceae</taxon>
        <taxon>PACMAD clade</taxon>
        <taxon>Panicoideae</taxon>
        <taxon>Panicodae</taxon>
        <taxon>Paniceae</taxon>
        <taxon>Panicinae</taxon>
        <taxon>Panicum</taxon>
        <taxon>Panicum sect. Hiantes</taxon>
    </lineage>
</organism>
<feature type="region of interest" description="Disordered" evidence="1">
    <location>
        <begin position="163"/>
        <end position="184"/>
    </location>
</feature>
<gene>
    <name evidence="2" type="ORF">PVAP13_8KG365400</name>
</gene>
<feature type="compositionally biased region" description="Polar residues" evidence="1">
    <location>
        <begin position="107"/>
        <end position="120"/>
    </location>
</feature>
<proteinExistence type="predicted"/>